<dbReference type="Pfam" id="PF13204">
    <property type="entry name" value="Apiosidase"/>
    <property type="match status" value="1"/>
</dbReference>
<dbReference type="InterPro" id="IPR025277">
    <property type="entry name" value="Apiosidase-like_cat_dom"/>
</dbReference>
<evidence type="ECO:0000259" key="3">
    <source>
        <dbReference type="Pfam" id="PF13204"/>
    </source>
</evidence>
<protein>
    <submittedName>
        <fullName evidence="4">DUF4038 domain-containing protein</fullName>
    </submittedName>
</protein>
<sequence>MIIRMFLAVSLLFNVKMAASAEDKPVLSTQTYQYPLKVSADGKHLTDQTDTPFLVVADVAWQLLRKLDYPEAIQYLDIRKGQSFNTVLIHVLPSLPTQKNFQKVTPFQGENDITNPNKTYFDYIEKVVLAAKERNLAVGLVVSRQSWNVIFESQGEEACRTFGEYIGKRFSKLNNIFWIVSEEENQKDFLSLTLTESLKKSSENKLVASLSTCAPPDSLKKNHTDLKVFVPDSTVTDSEYAALATWQKNIGKSMKSPFLIANSEFPIKDQSALIRKQAYESLLNSAAGFCHMSTIKNFNPTWKTNITKDGGEYMKYLVKILKGLPWDYLEPAASLKMVQDTTQTTEISVSALTNKRMVMMYIPTFRSFGIDLSQLTGEEFSAVWYSPRTGRRWSGKALKRTELATIEPPDPQADWDWILLVGSKN</sequence>
<accession>A0ABR9WG91</accession>
<dbReference type="Gene3D" id="3.20.20.80">
    <property type="entry name" value="Glycosidases"/>
    <property type="match status" value="1"/>
</dbReference>
<keyword evidence="5" id="KW-1185">Reference proteome</keyword>
<feature type="domain" description="Apiosidase-like catalytic" evidence="3">
    <location>
        <begin position="40"/>
        <end position="326"/>
    </location>
</feature>
<name>A0ABR9WG91_9BACT</name>
<proteinExistence type="predicted"/>
<evidence type="ECO:0000313" key="4">
    <source>
        <dbReference type="EMBL" id="MBE9464525.1"/>
    </source>
</evidence>
<keyword evidence="1" id="KW-0732">Signal</keyword>
<dbReference type="EMBL" id="JACYGY010000001">
    <property type="protein sequence ID" value="MBE9464525.1"/>
    <property type="molecule type" value="Genomic_DNA"/>
</dbReference>
<dbReference type="RefSeq" id="WP_194122583.1">
    <property type="nucleotide sequence ID" value="NZ_JACYGY010000001.1"/>
</dbReference>
<feature type="domain" description="Putative collagen-binding" evidence="2">
    <location>
        <begin position="336"/>
        <end position="421"/>
    </location>
</feature>
<dbReference type="PANTHER" id="PTHR37836:SF2">
    <property type="entry name" value="DUF4038 DOMAIN-CONTAINING PROTEIN"/>
    <property type="match status" value="1"/>
</dbReference>
<dbReference type="Pfam" id="PF12904">
    <property type="entry name" value="Collagen_bind_2"/>
    <property type="match status" value="1"/>
</dbReference>
<dbReference type="InterPro" id="IPR024749">
    <property type="entry name" value="Collagen-bd_put"/>
</dbReference>
<comment type="caution">
    <text evidence="4">The sequence shown here is derived from an EMBL/GenBank/DDBJ whole genome shotgun (WGS) entry which is preliminary data.</text>
</comment>
<organism evidence="4 5">
    <name type="scientific">Dyadobacter subterraneus</name>
    <dbReference type="NCBI Taxonomy" id="2773304"/>
    <lineage>
        <taxon>Bacteria</taxon>
        <taxon>Pseudomonadati</taxon>
        <taxon>Bacteroidota</taxon>
        <taxon>Cytophagia</taxon>
        <taxon>Cytophagales</taxon>
        <taxon>Spirosomataceae</taxon>
        <taxon>Dyadobacter</taxon>
    </lineage>
</organism>
<feature type="chain" id="PRO_5046581087" evidence="1">
    <location>
        <begin position="22"/>
        <end position="425"/>
    </location>
</feature>
<evidence type="ECO:0000313" key="5">
    <source>
        <dbReference type="Proteomes" id="UP000634134"/>
    </source>
</evidence>
<dbReference type="Proteomes" id="UP000634134">
    <property type="component" value="Unassembled WGS sequence"/>
</dbReference>
<evidence type="ECO:0000256" key="1">
    <source>
        <dbReference type="SAM" id="SignalP"/>
    </source>
</evidence>
<feature type="signal peptide" evidence="1">
    <location>
        <begin position="1"/>
        <end position="21"/>
    </location>
</feature>
<gene>
    <name evidence="4" type="ORF">IEE83_21790</name>
</gene>
<reference evidence="5" key="1">
    <citation type="submission" date="2023-07" db="EMBL/GenBank/DDBJ databases">
        <title>Dyadobacter sp. nov 'subterranea' isolated from contaminted grondwater.</title>
        <authorList>
            <person name="Szabo I."/>
            <person name="Al-Omari J."/>
            <person name="Szerdahelyi S.G."/>
            <person name="Rado J."/>
        </authorList>
    </citation>
    <scope>NUCLEOTIDE SEQUENCE [LARGE SCALE GENOMIC DNA]</scope>
    <source>
        <strain evidence="5">UP-52</strain>
    </source>
</reference>
<dbReference type="PANTHER" id="PTHR37836">
    <property type="entry name" value="LMO1036 PROTEIN"/>
    <property type="match status" value="1"/>
</dbReference>
<evidence type="ECO:0000259" key="2">
    <source>
        <dbReference type="Pfam" id="PF12904"/>
    </source>
</evidence>